<gene>
    <name evidence="9" type="ORF">F0U60_20155</name>
</gene>
<keyword evidence="1" id="KW-0597">Phosphoprotein</keyword>
<proteinExistence type="predicted"/>
<evidence type="ECO:0000256" key="7">
    <source>
        <dbReference type="SAM" id="MobiDB-lite"/>
    </source>
</evidence>
<reference evidence="9 10" key="1">
    <citation type="submission" date="2019-08" db="EMBL/GenBank/DDBJ databases">
        <title>Archangium and Cystobacter genomes.</title>
        <authorList>
            <person name="Chen I.-C.K."/>
            <person name="Wielgoss S."/>
        </authorList>
    </citation>
    <scope>NUCLEOTIDE SEQUENCE [LARGE SCALE GENOMIC DNA]</scope>
    <source>
        <strain evidence="9 10">Cbm 6</strain>
    </source>
</reference>
<evidence type="ECO:0000313" key="9">
    <source>
        <dbReference type="EMBL" id="WNG46170.1"/>
    </source>
</evidence>
<dbReference type="InterPro" id="IPR011006">
    <property type="entry name" value="CheY-like_superfamily"/>
</dbReference>
<keyword evidence="5" id="KW-0804">Transcription</keyword>
<evidence type="ECO:0000256" key="6">
    <source>
        <dbReference type="PROSITE-ProRule" id="PRU00169"/>
    </source>
</evidence>
<feature type="region of interest" description="Disordered" evidence="7">
    <location>
        <begin position="20"/>
        <end position="39"/>
    </location>
</feature>
<evidence type="ECO:0000256" key="1">
    <source>
        <dbReference type="ARBA" id="ARBA00022553"/>
    </source>
</evidence>
<evidence type="ECO:0000313" key="10">
    <source>
        <dbReference type="Proteomes" id="UP001611383"/>
    </source>
</evidence>
<evidence type="ECO:0000256" key="4">
    <source>
        <dbReference type="ARBA" id="ARBA00023125"/>
    </source>
</evidence>
<keyword evidence="2" id="KW-0902">Two-component regulatory system</keyword>
<dbReference type="EMBL" id="CP043494">
    <property type="protein sequence ID" value="WNG46170.1"/>
    <property type="molecule type" value="Genomic_DNA"/>
</dbReference>
<dbReference type="Pfam" id="PF00072">
    <property type="entry name" value="Response_reg"/>
    <property type="match status" value="1"/>
</dbReference>
<evidence type="ECO:0000259" key="8">
    <source>
        <dbReference type="PROSITE" id="PS50110"/>
    </source>
</evidence>
<dbReference type="SMART" id="SM00448">
    <property type="entry name" value="REC"/>
    <property type="match status" value="1"/>
</dbReference>
<keyword evidence="10" id="KW-1185">Reference proteome</keyword>
<feature type="domain" description="Response regulatory" evidence="8">
    <location>
        <begin position="47"/>
        <end position="167"/>
    </location>
</feature>
<dbReference type="InterPro" id="IPR001789">
    <property type="entry name" value="Sig_transdc_resp-reg_receiver"/>
</dbReference>
<keyword evidence="4" id="KW-0238">DNA-binding</keyword>
<dbReference type="InterPro" id="IPR039420">
    <property type="entry name" value="WalR-like"/>
</dbReference>
<dbReference type="PANTHER" id="PTHR48111">
    <property type="entry name" value="REGULATOR OF RPOS"/>
    <property type="match status" value="1"/>
</dbReference>
<protein>
    <submittedName>
        <fullName evidence="9">Response regulator</fullName>
    </submittedName>
</protein>
<evidence type="ECO:0000256" key="3">
    <source>
        <dbReference type="ARBA" id="ARBA00023015"/>
    </source>
</evidence>
<dbReference type="PANTHER" id="PTHR48111:SF1">
    <property type="entry name" value="TWO-COMPONENT RESPONSE REGULATOR ORR33"/>
    <property type="match status" value="1"/>
</dbReference>
<keyword evidence="3" id="KW-0805">Transcription regulation</keyword>
<comment type="caution">
    <text evidence="6">Lacks conserved residue(s) required for the propagation of feature annotation.</text>
</comment>
<evidence type="ECO:0000256" key="2">
    <source>
        <dbReference type="ARBA" id="ARBA00023012"/>
    </source>
</evidence>
<dbReference type="PROSITE" id="PS50110">
    <property type="entry name" value="RESPONSE_REGULATORY"/>
    <property type="match status" value="1"/>
</dbReference>
<accession>A0ABY9WUH7</accession>
<dbReference type="Proteomes" id="UP001611383">
    <property type="component" value="Chromosome"/>
</dbReference>
<name>A0ABY9WUH7_9BACT</name>
<dbReference type="Gene3D" id="3.40.50.2300">
    <property type="match status" value="1"/>
</dbReference>
<organism evidence="9 10">
    <name type="scientific">Archangium minus</name>
    <dbReference type="NCBI Taxonomy" id="83450"/>
    <lineage>
        <taxon>Bacteria</taxon>
        <taxon>Pseudomonadati</taxon>
        <taxon>Myxococcota</taxon>
        <taxon>Myxococcia</taxon>
        <taxon>Myxococcales</taxon>
        <taxon>Cystobacterineae</taxon>
        <taxon>Archangiaceae</taxon>
        <taxon>Archangium</taxon>
    </lineage>
</organism>
<dbReference type="SUPFAM" id="SSF52172">
    <property type="entry name" value="CheY-like"/>
    <property type="match status" value="1"/>
</dbReference>
<evidence type="ECO:0000256" key="5">
    <source>
        <dbReference type="ARBA" id="ARBA00023163"/>
    </source>
</evidence>
<sequence length="391" mass="42384">MSALPGLSLQELLMAASTPRATVLEPTPSSASADVSPRRRSTRFRPRVLLVESDKDARASLAMGLVGAGFEVLAAPAIEDILGELGEGRPLPHLVIAPAEASGDGMEGFTLCARLRDDARTEHLPVYLLSRHEAPHHRERADAVRADDYLLHPVPPQVLVSLARLKAGRSAFAPDYEAHTLRMPLAQVLHALLCGSRAGRVELRDNEGWLSFRQGHVVDASFDGERGLIAIRRLLFFGSGAYAVSFGEALAEGKLLLNLKIYASLLMPAAERFSALCSLGIPLSARLTVDFKRLADMLKSLPDDVGQVIRLFDGQRTVHTALLECSLPEVTTLEVVTLLYAQGVLVPANLIAEREPVPQSIPPFFEPVLRAEEEEEPFSEAFETSGPSRAA</sequence>